<reference evidence="2" key="3">
    <citation type="submission" date="2025-09" db="UniProtKB">
        <authorList>
            <consortium name="Ensembl"/>
        </authorList>
    </citation>
    <scope>IDENTIFICATION</scope>
</reference>
<name>A0A4W5PZ90_9TELE</name>
<dbReference type="AlphaFoldDB" id="A0A4W5PZ90"/>
<accession>A0A4W5PZ90</accession>
<proteinExistence type="predicted"/>
<reference evidence="2" key="2">
    <citation type="submission" date="2025-08" db="UniProtKB">
        <authorList>
            <consortium name="Ensembl"/>
        </authorList>
    </citation>
    <scope>IDENTIFICATION</scope>
</reference>
<dbReference type="Ensembl" id="ENSHHUT00000069762.1">
    <property type="protein sequence ID" value="ENSHHUP00000067493.1"/>
    <property type="gene ID" value="ENSHHUG00000039783.1"/>
</dbReference>
<feature type="transmembrane region" description="Helical" evidence="1">
    <location>
        <begin position="70"/>
        <end position="88"/>
    </location>
</feature>
<sequence>MPHAGEVEPLDGACVIIAAVGGLVGVDGELHGRGVALLLGLALLLLGRLGPFLPWWLQGQLIRRVVYHRSIPRGVVGVTALTVALASWPAGRGALSSGGHRRLLDRTGAPLSDDPLTGLTGLLEAEGVHLAGTVLYQFGHLGNHMDLLVAELLATDEGPLQLDLKPLPLCCILLALVTLVDIVNLLQDLCKAHNEKIVVRMGVSCICLVTE</sequence>
<reference evidence="3" key="1">
    <citation type="submission" date="2018-06" db="EMBL/GenBank/DDBJ databases">
        <title>Genome assembly of Danube salmon.</title>
        <authorList>
            <person name="Macqueen D.J."/>
            <person name="Gundappa M.K."/>
        </authorList>
    </citation>
    <scope>NUCLEOTIDE SEQUENCE [LARGE SCALE GENOMIC DNA]</scope>
</reference>
<dbReference type="GeneTree" id="ENSGT00980000201372"/>
<keyword evidence="1" id="KW-0812">Transmembrane</keyword>
<keyword evidence="1" id="KW-1133">Transmembrane helix</keyword>
<evidence type="ECO:0000256" key="1">
    <source>
        <dbReference type="SAM" id="Phobius"/>
    </source>
</evidence>
<evidence type="ECO:0000313" key="3">
    <source>
        <dbReference type="Proteomes" id="UP000314982"/>
    </source>
</evidence>
<protein>
    <submittedName>
        <fullName evidence="2">Uncharacterized protein</fullName>
    </submittedName>
</protein>
<dbReference type="Proteomes" id="UP000314982">
    <property type="component" value="Unassembled WGS sequence"/>
</dbReference>
<feature type="transmembrane region" description="Helical" evidence="1">
    <location>
        <begin position="35"/>
        <end position="58"/>
    </location>
</feature>
<organism evidence="2 3">
    <name type="scientific">Hucho hucho</name>
    <name type="common">huchen</name>
    <dbReference type="NCBI Taxonomy" id="62062"/>
    <lineage>
        <taxon>Eukaryota</taxon>
        <taxon>Metazoa</taxon>
        <taxon>Chordata</taxon>
        <taxon>Craniata</taxon>
        <taxon>Vertebrata</taxon>
        <taxon>Euteleostomi</taxon>
        <taxon>Actinopterygii</taxon>
        <taxon>Neopterygii</taxon>
        <taxon>Teleostei</taxon>
        <taxon>Protacanthopterygii</taxon>
        <taxon>Salmoniformes</taxon>
        <taxon>Salmonidae</taxon>
        <taxon>Salmoninae</taxon>
        <taxon>Hucho</taxon>
    </lineage>
</organism>
<keyword evidence="3" id="KW-1185">Reference proteome</keyword>
<keyword evidence="1" id="KW-0472">Membrane</keyword>
<evidence type="ECO:0000313" key="2">
    <source>
        <dbReference type="Ensembl" id="ENSHHUP00000067493.1"/>
    </source>
</evidence>